<protein>
    <recommendedName>
        <fullName evidence="3">CCHC-type domain-containing protein</fullName>
    </recommendedName>
</protein>
<organism evidence="1 2">
    <name type="scientific">Polypedilum vanderplanki</name>
    <name type="common">Sleeping chironomid midge</name>
    <dbReference type="NCBI Taxonomy" id="319348"/>
    <lineage>
        <taxon>Eukaryota</taxon>
        <taxon>Metazoa</taxon>
        <taxon>Ecdysozoa</taxon>
        <taxon>Arthropoda</taxon>
        <taxon>Hexapoda</taxon>
        <taxon>Insecta</taxon>
        <taxon>Pterygota</taxon>
        <taxon>Neoptera</taxon>
        <taxon>Endopterygota</taxon>
        <taxon>Diptera</taxon>
        <taxon>Nematocera</taxon>
        <taxon>Chironomoidea</taxon>
        <taxon>Chironomidae</taxon>
        <taxon>Chironominae</taxon>
        <taxon>Polypedilum</taxon>
        <taxon>Polypedilum</taxon>
    </lineage>
</organism>
<keyword evidence="2" id="KW-1185">Reference proteome</keyword>
<evidence type="ECO:0008006" key="3">
    <source>
        <dbReference type="Google" id="ProtNLM"/>
    </source>
</evidence>
<evidence type="ECO:0000313" key="2">
    <source>
        <dbReference type="Proteomes" id="UP001107558"/>
    </source>
</evidence>
<dbReference type="EMBL" id="JADBJN010000004">
    <property type="protein sequence ID" value="KAG5668651.1"/>
    <property type="molecule type" value="Genomic_DNA"/>
</dbReference>
<dbReference type="AlphaFoldDB" id="A0A9J6BGL4"/>
<dbReference type="Proteomes" id="UP001107558">
    <property type="component" value="Chromosome 4"/>
</dbReference>
<sequence length="265" mass="31293">MSGKNKIEPPIFPENYHFIENFFTLWDYYAEQMKHKGNSSLLLIDLKEKSLKNLSSKAKNKIFDSPNIKNVIENLQEHCLVQSLKSFFDLQNVRFKGRPVDRLSQQLNAMQNCLSNLRFLAKLKNPELESNEAIDAKILSMIFIELKSKVLDFGEQTSTNVDVDNSWDINQHFEAIQNRITNITKHEKKKCFICQTKAHWTSDCHKIQKLNVNERWKLIKKHQVCCCLYEKYSFDQKCVKDKQKNCAKCLKNHHTLMHNRDKRKN</sequence>
<dbReference type="OrthoDB" id="8056150at2759"/>
<gene>
    <name evidence="1" type="ORF">PVAND_016585</name>
</gene>
<comment type="caution">
    <text evidence="1">The sequence shown here is derived from an EMBL/GenBank/DDBJ whole genome shotgun (WGS) entry which is preliminary data.</text>
</comment>
<reference evidence="1" key="1">
    <citation type="submission" date="2021-03" db="EMBL/GenBank/DDBJ databases">
        <title>Chromosome level genome of the anhydrobiotic midge Polypedilum vanderplanki.</title>
        <authorList>
            <person name="Yoshida Y."/>
            <person name="Kikawada T."/>
            <person name="Gusev O."/>
        </authorList>
    </citation>
    <scope>NUCLEOTIDE SEQUENCE</scope>
    <source>
        <strain evidence="1">NIAS01</strain>
        <tissue evidence="1">Whole body or cell culture</tissue>
    </source>
</reference>
<proteinExistence type="predicted"/>
<evidence type="ECO:0000313" key="1">
    <source>
        <dbReference type="EMBL" id="KAG5668651.1"/>
    </source>
</evidence>
<accession>A0A9J6BGL4</accession>
<name>A0A9J6BGL4_POLVA</name>